<organism evidence="2">
    <name type="scientific">Fopius arisanus</name>
    <dbReference type="NCBI Taxonomy" id="64838"/>
    <lineage>
        <taxon>Eukaryota</taxon>
        <taxon>Metazoa</taxon>
        <taxon>Ecdysozoa</taxon>
        <taxon>Arthropoda</taxon>
        <taxon>Hexapoda</taxon>
        <taxon>Insecta</taxon>
        <taxon>Pterygota</taxon>
        <taxon>Neoptera</taxon>
        <taxon>Endopterygota</taxon>
        <taxon>Hymenoptera</taxon>
        <taxon>Apocrita</taxon>
        <taxon>Ichneumonoidea</taxon>
        <taxon>Braconidae</taxon>
        <taxon>Opiinae</taxon>
        <taxon>Fopius</taxon>
    </lineage>
</organism>
<evidence type="ECO:0000313" key="2">
    <source>
        <dbReference type="EMBL" id="JAG78354.1"/>
    </source>
</evidence>
<reference evidence="2" key="1">
    <citation type="submission" date="2015-01" db="EMBL/GenBank/DDBJ databases">
        <title>Transcriptome Assembly of Fopius arisanus.</title>
        <authorList>
            <person name="Geib S."/>
        </authorList>
    </citation>
    <scope>NUCLEOTIDE SEQUENCE</scope>
</reference>
<dbReference type="RefSeq" id="XP_011298832.1">
    <property type="nucleotide sequence ID" value="XM_011300530.1"/>
</dbReference>
<dbReference type="Proteomes" id="UP000694866">
    <property type="component" value="Unplaced"/>
</dbReference>
<feature type="domain" description="Fibronectin type-III" evidence="1">
    <location>
        <begin position="359"/>
        <end position="447"/>
    </location>
</feature>
<dbReference type="GeneID" id="105263985"/>
<accession>A0A0C9R709</accession>
<protein>
    <submittedName>
        <fullName evidence="2">BZRAP1_1 protein</fullName>
    </submittedName>
</protein>
<evidence type="ECO:0000259" key="1">
    <source>
        <dbReference type="PROSITE" id="PS50853"/>
    </source>
</evidence>
<gene>
    <name evidence="2" type="primary">BZRAP1_1</name>
    <name evidence="4" type="synonym">LOC105263985</name>
    <name evidence="2" type="ORF">g.41396</name>
</gene>
<proteinExistence type="predicted"/>
<dbReference type="EMBL" id="GBYB01008587">
    <property type="protein sequence ID" value="JAG78354.1"/>
    <property type="molecule type" value="Transcribed_RNA"/>
</dbReference>
<evidence type="ECO:0000313" key="3">
    <source>
        <dbReference type="Proteomes" id="UP000694866"/>
    </source>
</evidence>
<dbReference type="PROSITE" id="PS50853">
    <property type="entry name" value="FN3"/>
    <property type="match status" value="1"/>
</dbReference>
<keyword evidence="3" id="KW-1185">Reference proteome</keyword>
<name>A0A0C9R709_9HYME</name>
<dbReference type="OrthoDB" id="7680648at2759"/>
<accession>A0A9R1SX96</accession>
<dbReference type="KEGG" id="fas:105263985"/>
<dbReference type="InterPro" id="IPR003961">
    <property type="entry name" value="FN3_dom"/>
</dbReference>
<reference evidence="4" key="2">
    <citation type="submission" date="2025-04" db="UniProtKB">
        <authorList>
            <consortium name="RefSeq"/>
        </authorList>
    </citation>
    <scope>IDENTIFICATION</scope>
    <source>
        <strain evidence="4">USDA-PBARC FA_bdor</strain>
        <tissue evidence="4">Whole organism</tissue>
    </source>
</reference>
<dbReference type="AlphaFoldDB" id="A0A0C9R709"/>
<sequence length="449" mass="48657">MGQTSSGVDPVTSRDMNNCSFCENPNCFEDVPSAPPGEPEVAIPLDHNESLKELATRFDSILDKARSLGLQELVKPIEETAITLKNLAAPTQSSSSKSGISCNCNQWGPDVVSPRGKWICNACGDKCQCDKTWYIPPVTKKISHRTDPEHLKEKGSTMKTIGGHAEETDDRSIEIQIEVSDRVRSMTDQSTAKSRCVEIGEGESGVICPCGCGYFQEGEFKVCPCGCGTIIEIVDDAGDITSLRDGGPCCICGNELNDEPSHNLEESAAFIDSRDTGIMSALEMLQAKCRIKDGMIAVLAEELRNSGHVNHIVENLGAPCLPRTAIDFDRSMLCDYLRSTSLPDLAPMEAHIGDDAVPKPTNFRVVRTILNSLFVAWDPPESICKLRGFEITVNGIVTCRVGSPTRTQAILTSVDLTKPTVLTLYAVATNGHISDSSTITFPASKDPWK</sequence>
<dbReference type="CDD" id="cd00063">
    <property type="entry name" value="FN3"/>
    <property type="match status" value="1"/>
</dbReference>
<evidence type="ECO:0000313" key="4">
    <source>
        <dbReference type="RefSeq" id="XP_011298832.1"/>
    </source>
</evidence>